<dbReference type="InParanoid" id="A0A024G262"/>
<organism evidence="1 2">
    <name type="scientific">Albugo candida</name>
    <dbReference type="NCBI Taxonomy" id="65357"/>
    <lineage>
        <taxon>Eukaryota</taxon>
        <taxon>Sar</taxon>
        <taxon>Stramenopiles</taxon>
        <taxon>Oomycota</taxon>
        <taxon>Peronosporomycetes</taxon>
        <taxon>Albuginales</taxon>
        <taxon>Albuginaceae</taxon>
        <taxon>Albugo</taxon>
    </lineage>
</organism>
<dbReference type="EMBL" id="CAIX01000012">
    <property type="protein sequence ID" value="CCI40913.1"/>
    <property type="molecule type" value="Genomic_DNA"/>
</dbReference>
<accession>A0A024G262</accession>
<keyword evidence="2" id="KW-1185">Reference proteome</keyword>
<reference evidence="1 2" key="1">
    <citation type="submission" date="2012-05" db="EMBL/GenBank/DDBJ databases">
        <title>Recombination and specialization in a pathogen metapopulation.</title>
        <authorList>
            <person name="Gardiner A."/>
            <person name="Kemen E."/>
            <person name="Schultz-Larsen T."/>
            <person name="MacLean D."/>
            <person name="Van Oosterhout C."/>
            <person name="Jones J.D.G."/>
        </authorList>
    </citation>
    <scope>NUCLEOTIDE SEQUENCE [LARGE SCALE GENOMIC DNA]</scope>
    <source>
        <strain evidence="1 2">Ac Nc2</strain>
    </source>
</reference>
<proteinExistence type="predicted"/>
<sequence>MGDNLSIFDIRIRILQDLSRASSQETIGARITNLFKMPRFQDSYLYALLIDKPLLYIPSGTGTSCTEGDKRGTERRKLSATKSTNTFTLTCNYAVIQSFQVDIHVAMVKGIAQARYAG</sequence>
<name>A0A024G262_9STRA</name>
<comment type="caution">
    <text evidence="1">The sequence shown here is derived from an EMBL/GenBank/DDBJ whole genome shotgun (WGS) entry which is preliminary data.</text>
</comment>
<evidence type="ECO:0000313" key="2">
    <source>
        <dbReference type="Proteomes" id="UP000053237"/>
    </source>
</evidence>
<dbReference type="Proteomes" id="UP000053237">
    <property type="component" value="Unassembled WGS sequence"/>
</dbReference>
<evidence type="ECO:0000313" key="1">
    <source>
        <dbReference type="EMBL" id="CCI40913.1"/>
    </source>
</evidence>
<protein>
    <submittedName>
        <fullName evidence="1">Uncharacterized protein</fullName>
    </submittedName>
</protein>
<dbReference type="AlphaFoldDB" id="A0A024G262"/>
<gene>
    <name evidence="1" type="ORF">BN9_016970</name>
</gene>